<name>A0A4S8KLS7_DENBC</name>
<dbReference type="AlphaFoldDB" id="A0A4S8KLS7"/>
<organism evidence="1 2">
    <name type="scientific">Dendrothele bispora (strain CBS 962.96)</name>
    <dbReference type="NCBI Taxonomy" id="1314807"/>
    <lineage>
        <taxon>Eukaryota</taxon>
        <taxon>Fungi</taxon>
        <taxon>Dikarya</taxon>
        <taxon>Basidiomycota</taxon>
        <taxon>Agaricomycotina</taxon>
        <taxon>Agaricomycetes</taxon>
        <taxon>Agaricomycetidae</taxon>
        <taxon>Agaricales</taxon>
        <taxon>Agaricales incertae sedis</taxon>
        <taxon>Dendrothele</taxon>
    </lineage>
</organism>
<dbReference type="InterPro" id="IPR052974">
    <property type="entry name" value="GH79_Enzymes"/>
</dbReference>
<accession>A0A4S8KLS7</accession>
<evidence type="ECO:0000313" key="2">
    <source>
        <dbReference type="Proteomes" id="UP000297245"/>
    </source>
</evidence>
<gene>
    <name evidence="1" type="ORF">K435DRAFT_879050</name>
</gene>
<dbReference type="Proteomes" id="UP000297245">
    <property type="component" value="Unassembled WGS sequence"/>
</dbReference>
<dbReference type="OrthoDB" id="2796951at2759"/>
<evidence type="ECO:0000313" key="1">
    <source>
        <dbReference type="EMBL" id="THU76556.1"/>
    </source>
</evidence>
<keyword evidence="2" id="KW-1185">Reference proteome</keyword>
<sequence>MFLPDISAVRSQGLDYVLGETNSYACHGAPGVSNVAGAALWALDYALFAKSGLGATRVFFHEGVGYKYNLILILNLLDELEKRLVAEAPTLLALISVFKLDIHCRSRMISIKRVNI</sequence>
<dbReference type="PANTHER" id="PTHR36183">
    <property type="entry name" value="BETA-GLUCURONIDASE"/>
    <property type="match status" value="1"/>
</dbReference>
<dbReference type="EMBL" id="ML180844">
    <property type="protein sequence ID" value="THU76556.1"/>
    <property type="molecule type" value="Genomic_DNA"/>
</dbReference>
<dbReference type="Gene3D" id="3.20.20.80">
    <property type="entry name" value="Glycosidases"/>
    <property type="match status" value="1"/>
</dbReference>
<reference evidence="1 2" key="1">
    <citation type="journal article" date="2019" name="Nat. Ecol. Evol.">
        <title>Megaphylogeny resolves global patterns of mushroom evolution.</title>
        <authorList>
            <person name="Varga T."/>
            <person name="Krizsan K."/>
            <person name="Foldi C."/>
            <person name="Dima B."/>
            <person name="Sanchez-Garcia M."/>
            <person name="Sanchez-Ramirez S."/>
            <person name="Szollosi G.J."/>
            <person name="Szarkandi J.G."/>
            <person name="Papp V."/>
            <person name="Albert L."/>
            <person name="Andreopoulos W."/>
            <person name="Angelini C."/>
            <person name="Antonin V."/>
            <person name="Barry K.W."/>
            <person name="Bougher N.L."/>
            <person name="Buchanan P."/>
            <person name="Buyck B."/>
            <person name="Bense V."/>
            <person name="Catcheside P."/>
            <person name="Chovatia M."/>
            <person name="Cooper J."/>
            <person name="Damon W."/>
            <person name="Desjardin D."/>
            <person name="Finy P."/>
            <person name="Geml J."/>
            <person name="Haridas S."/>
            <person name="Hughes K."/>
            <person name="Justo A."/>
            <person name="Karasinski D."/>
            <person name="Kautmanova I."/>
            <person name="Kiss B."/>
            <person name="Kocsube S."/>
            <person name="Kotiranta H."/>
            <person name="LaButti K.M."/>
            <person name="Lechner B.E."/>
            <person name="Liimatainen K."/>
            <person name="Lipzen A."/>
            <person name="Lukacs Z."/>
            <person name="Mihaltcheva S."/>
            <person name="Morgado L.N."/>
            <person name="Niskanen T."/>
            <person name="Noordeloos M.E."/>
            <person name="Ohm R.A."/>
            <person name="Ortiz-Santana B."/>
            <person name="Ovrebo C."/>
            <person name="Racz N."/>
            <person name="Riley R."/>
            <person name="Savchenko A."/>
            <person name="Shiryaev A."/>
            <person name="Soop K."/>
            <person name="Spirin V."/>
            <person name="Szebenyi C."/>
            <person name="Tomsovsky M."/>
            <person name="Tulloss R.E."/>
            <person name="Uehling J."/>
            <person name="Grigoriev I.V."/>
            <person name="Vagvolgyi C."/>
            <person name="Papp T."/>
            <person name="Martin F.M."/>
            <person name="Miettinen O."/>
            <person name="Hibbett D.S."/>
            <person name="Nagy L.G."/>
        </authorList>
    </citation>
    <scope>NUCLEOTIDE SEQUENCE [LARGE SCALE GENOMIC DNA]</scope>
    <source>
        <strain evidence="1 2">CBS 962.96</strain>
    </source>
</reference>
<protein>
    <submittedName>
        <fullName evidence="1">Uncharacterized protein</fullName>
    </submittedName>
</protein>
<proteinExistence type="predicted"/>
<dbReference type="PANTHER" id="PTHR36183:SF2">
    <property type="entry name" value="BETA-GLUCURONIDASE C-TERMINAL DOMAIN-CONTAINING PROTEIN"/>
    <property type="match status" value="1"/>
</dbReference>